<evidence type="ECO:0000256" key="1">
    <source>
        <dbReference type="SAM" id="MobiDB-lite"/>
    </source>
</evidence>
<protein>
    <submittedName>
        <fullName evidence="2">Uncharacterized protein</fullName>
    </submittedName>
</protein>
<dbReference type="AlphaFoldDB" id="A0A2V1D016"/>
<feature type="compositionally biased region" description="Basic and acidic residues" evidence="1">
    <location>
        <begin position="339"/>
        <end position="356"/>
    </location>
</feature>
<feature type="region of interest" description="Disordered" evidence="1">
    <location>
        <begin position="321"/>
        <end position="371"/>
    </location>
</feature>
<feature type="region of interest" description="Disordered" evidence="1">
    <location>
        <begin position="1"/>
        <end position="32"/>
    </location>
</feature>
<evidence type="ECO:0000313" key="3">
    <source>
        <dbReference type="Proteomes" id="UP000244855"/>
    </source>
</evidence>
<dbReference type="STRING" id="97972.A0A2V1D016"/>
<gene>
    <name evidence="2" type="ORF">DM02DRAFT_678140</name>
</gene>
<feature type="compositionally biased region" description="Polar residues" evidence="1">
    <location>
        <begin position="1"/>
        <end position="21"/>
    </location>
</feature>
<proteinExistence type="predicted"/>
<keyword evidence="3" id="KW-1185">Reference proteome</keyword>
<evidence type="ECO:0000313" key="2">
    <source>
        <dbReference type="EMBL" id="PVH91346.1"/>
    </source>
</evidence>
<name>A0A2V1D016_9PLEO</name>
<dbReference type="OrthoDB" id="3485856at2759"/>
<dbReference type="Proteomes" id="UP000244855">
    <property type="component" value="Unassembled WGS sequence"/>
</dbReference>
<dbReference type="EMBL" id="KZ805889">
    <property type="protein sequence ID" value="PVH91346.1"/>
    <property type="molecule type" value="Genomic_DNA"/>
</dbReference>
<accession>A0A2V1D016</accession>
<organism evidence="2 3">
    <name type="scientific">Periconia macrospinosa</name>
    <dbReference type="NCBI Taxonomy" id="97972"/>
    <lineage>
        <taxon>Eukaryota</taxon>
        <taxon>Fungi</taxon>
        <taxon>Dikarya</taxon>
        <taxon>Ascomycota</taxon>
        <taxon>Pezizomycotina</taxon>
        <taxon>Dothideomycetes</taxon>
        <taxon>Pleosporomycetidae</taxon>
        <taxon>Pleosporales</taxon>
        <taxon>Massarineae</taxon>
        <taxon>Periconiaceae</taxon>
        <taxon>Periconia</taxon>
    </lineage>
</organism>
<reference evidence="2 3" key="1">
    <citation type="journal article" date="2018" name="Sci. Rep.">
        <title>Comparative genomics provides insights into the lifestyle and reveals functional heterogeneity of dark septate endophytic fungi.</title>
        <authorList>
            <person name="Knapp D.G."/>
            <person name="Nemeth J.B."/>
            <person name="Barry K."/>
            <person name="Hainaut M."/>
            <person name="Henrissat B."/>
            <person name="Johnson J."/>
            <person name="Kuo A."/>
            <person name="Lim J.H.P."/>
            <person name="Lipzen A."/>
            <person name="Nolan M."/>
            <person name="Ohm R.A."/>
            <person name="Tamas L."/>
            <person name="Grigoriev I.V."/>
            <person name="Spatafora J.W."/>
            <person name="Nagy L.G."/>
            <person name="Kovacs G.M."/>
        </authorList>
    </citation>
    <scope>NUCLEOTIDE SEQUENCE [LARGE SCALE GENOMIC DNA]</scope>
    <source>
        <strain evidence="2 3">DSE2036</strain>
    </source>
</reference>
<sequence>MSSSQAPITQNSNITPPSSFANHPLTPPPTDEKQFAQVHRVIALFEEIRAGRHITRHPWTEFQLAEGDYDEIERQFERDEVLSGYVKDKIRYDYSRESDRLVVRMSTAVHELFIARVEDAIFSQLKSIREESGDAAAFAQKVYPARSTEVYFPVDDARSATKSKREPDTSFWHDDAKYPGVIIEVAYSHKRKRLGRLAEDYLLDSNASVQVVVGLDIEYGKKRSRKATLSVWRTHVDGNELRAVQEVADEVFRNEQGHPTEHPGLRLQLSDFANKELALRKSRDKDREIVITSQQLCEYLDAAETKVARVESLSEGSIAPGLKKRKRAETPPDQITPGDEAKYVGQEERAAKRMAEDDPEYEDMSIKSSSE</sequence>